<dbReference type="InterPro" id="IPR039785">
    <property type="entry name" value="MINY3/4"/>
</dbReference>
<dbReference type="GO" id="GO:0006508">
    <property type="term" value="P:proteolysis"/>
    <property type="evidence" value="ECO:0007669"/>
    <property type="project" value="UniProtKB-KW"/>
</dbReference>
<keyword evidence="4" id="KW-1185">Reference proteome</keyword>
<dbReference type="EMBL" id="GL983302">
    <property type="protein sequence ID" value="EGR33827.1"/>
    <property type="molecule type" value="Genomic_DNA"/>
</dbReference>
<evidence type="ECO:0000259" key="2">
    <source>
        <dbReference type="SMART" id="SM01174"/>
    </source>
</evidence>
<dbReference type="PANTHER" id="PTHR12473">
    <property type="entry name" value="UBIQUITIN CARBOXYL-TERMINAL HYDROLASE MINDY-4-RELATED"/>
    <property type="match status" value="1"/>
</dbReference>
<dbReference type="RefSeq" id="XP_004039051.1">
    <property type="nucleotide sequence ID" value="XM_004039003.1"/>
</dbReference>
<feature type="domain" description="Deubiquitinating enzyme MINDY-3/4 conserved" evidence="2">
    <location>
        <begin position="71"/>
        <end position="414"/>
    </location>
</feature>
<dbReference type="OrthoDB" id="10263628at2759"/>
<protein>
    <submittedName>
        <fullName evidence="3">UPF0526 protein, putative</fullName>
    </submittedName>
</protein>
<dbReference type="GO" id="GO:0004843">
    <property type="term" value="F:cysteine-type deubiquitinase activity"/>
    <property type="evidence" value="ECO:0007669"/>
    <property type="project" value="UniProtKB-EC"/>
</dbReference>
<proteinExistence type="inferred from homology"/>
<dbReference type="AlphaFoldDB" id="G0QLS6"/>
<dbReference type="Pfam" id="PF13898">
    <property type="entry name" value="MINDY-3_4_CD"/>
    <property type="match status" value="1"/>
</dbReference>
<dbReference type="InterPro" id="IPR025257">
    <property type="entry name" value="MINDY-3/4_CD"/>
</dbReference>
<gene>
    <name evidence="3" type="ORF">IMG5_035770</name>
</gene>
<evidence type="ECO:0000256" key="1">
    <source>
        <dbReference type="ARBA" id="ARBA00011074"/>
    </source>
</evidence>
<name>G0QLS6_ICHMU</name>
<reference evidence="3 4" key="1">
    <citation type="submission" date="2011-07" db="EMBL/GenBank/DDBJ databases">
        <authorList>
            <person name="Coyne R."/>
            <person name="Brami D."/>
            <person name="Johnson J."/>
            <person name="Hostetler J."/>
            <person name="Hannick L."/>
            <person name="Clark T."/>
            <person name="Cassidy-Hanley D."/>
            <person name="Inman J."/>
        </authorList>
    </citation>
    <scope>NUCLEOTIDE SEQUENCE [LARGE SCALE GENOMIC DNA]</scope>
    <source>
        <strain evidence="3 4">G5</strain>
    </source>
</reference>
<dbReference type="GeneID" id="14910014"/>
<sequence length="419" mass="48777">MECPNFLQEEQEEFQENNLNKYIKINLFEKGKIGQNYKCPQQLNLNKNTTLQNLSKRITTPIQGNDIQEIKKLLFNQQQNKFLPYSWSQGFILNDNENTFYGLVQKEGGPCGIIACVQALFLKYLMFVAPPVNNQVNNIEFYKNKQLRENCLVAALAEILFNCKESDNNIKIAVITQTTYQNAVPVENCGICQFKANTIEQAYEGLHQFKEEFIGQHNSGITTFLYSVVLTKGVQNIKDEMDSQENALIGHHGHCQQEQVNLFLTGKARSNCFDGEKVLDDELRLRGIDQKSQFGFLTIFEHLQYIEVGEYLKKPVFPIWVICKEYHYSVIFALDYRVCEIKNNGKFDIILYDELYNKDDRIIMTVSFKEQTENNKRLFEKKDQDDKQDEDLVPLIEQVMKTKWGKNMVLDWNDSIPIL</sequence>
<evidence type="ECO:0000313" key="3">
    <source>
        <dbReference type="EMBL" id="EGR33827.1"/>
    </source>
</evidence>
<dbReference type="eggNOG" id="KOG2871">
    <property type="taxonomic scope" value="Eukaryota"/>
</dbReference>
<dbReference type="GO" id="GO:1990380">
    <property type="term" value="F:K48-linked deubiquitinase activity"/>
    <property type="evidence" value="ECO:0007669"/>
    <property type="project" value="InterPro"/>
</dbReference>
<evidence type="ECO:0000313" key="4">
    <source>
        <dbReference type="Proteomes" id="UP000008983"/>
    </source>
</evidence>
<dbReference type="OMA" id="DHLQCFK"/>
<accession>G0QLS6</accession>
<dbReference type="GO" id="GO:0071108">
    <property type="term" value="P:protein K48-linked deubiquitination"/>
    <property type="evidence" value="ECO:0007669"/>
    <property type="project" value="InterPro"/>
</dbReference>
<dbReference type="Proteomes" id="UP000008983">
    <property type="component" value="Unassembled WGS sequence"/>
</dbReference>
<organism evidence="3 4">
    <name type="scientific">Ichthyophthirius multifiliis</name>
    <name type="common">White spot disease agent</name>
    <name type="synonym">Ich</name>
    <dbReference type="NCBI Taxonomy" id="5932"/>
    <lineage>
        <taxon>Eukaryota</taxon>
        <taxon>Sar</taxon>
        <taxon>Alveolata</taxon>
        <taxon>Ciliophora</taxon>
        <taxon>Intramacronucleata</taxon>
        <taxon>Oligohymenophorea</taxon>
        <taxon>Hymenostomatida</taxon>
        <taxon>Ophryoglenina</taxon>
        <taxon>Ichthyophthirius</taxon>
    </lineage>
</organism>
<dbReference type="SMART" id="SM01174">
    <property type="entry name" value="DUF4205"/>
    <property type="match status" value="1"/>
</dbReference>
<dbReference type="PANTHER" id="PTHR12473:SF8">
    <property type="entry name" value="UBIQUITIN CARBOXYL-TERMINAL HYDROLASE MINDY-4-RELATED"/>
    <property type="match status" value="1"/>
</dbReference>
<comment type="similarity">
    <text evidence="1">Belongs to the MINDY deubiquitinase family. FAM188 subfamily.</text>
</comment>
<dbReference type="InParanoid" id="G0QLS6"/>